<comment type="caution">
    <text evidence="1">The sequence shown here is derived from an EMBL/GenBank/DDBJ whole genome shotgun (WGS) entry which is preliminary data.</text>
</comment>
<proteinExistence type="predicted"/>
<evidence type="ECO:0000313" key="1">
    <source>
        <dbReference type="EMBL" id="CAI9149226.1"/>
    </source>
</evidence>
<keyword evidence="2" id="KW-1185">Reference proteome</keyword>
<reference evidence="1" key="1">
    <citation type="submission" date="2023-04" db="EMBL/GenBank/DDBJ databases">
        <authorList>
            <consortium name="ELIXIR-Norway"/>
        </authorList>
    </citation>
    <scope>NUCLEOTIDE SEQUENCE [LARGE SCALE GENOMIC DNA]</scope>
</reference>
<sequence length="112" mass="12584">MHKAVLFDMVKRHKGNVSFFFESPVRLKRLILRNGKPNCSLRSRHQKFRATPFFYGHPATAGLLYGIRPAFSFRGSYSSDGCAMLSENEVPCVLFGMMCGRCASHFPCSMAA</sequence>
<evidence type="ECO:0000313" key="2">
    <source>
        <dbReference type="Proteomes" id="UP001176941"/>
    </source>
</evidence>
<dbReference type="EMBL" id="CATKSN020000184">
    <property type="protein sequence ID" value="CAI9149226.1"/>
    <property type="molecule type" value="Genomic_DNA"/>
</dbReference>
<accession>A0ABN8XMA1</accession>
<dbReference type="Proteomes" id="UP001176941">
    <property type="component" value="Unassembled WGS sequence"/>
</dbReference>
<gene>
    <name evidence="1" type="ORF">MRATA1EN1_LOCUS30844</name>
</gene>
<name>A0ABN8XMA1_RANTA</name>
<organism evidence="1 2">
    <name type="scientific">Rangifer tarandus platyrhynchus</name>
    <name type="common">Svalbard reindeer</name>
    <dbReference type="NCBI Taxonomy" id="3082113"/>
    <lineage>
        <taxon>Eukaryota</taxon>
        <taxon>Metazoa</taxon>
        <taxon>Chordata</taxon>
        <taxon>Craniata</taxon>
        <taxon>Vertebrata</taxon>
        <taxon>Euteleostomi</taxon>
        <taxon>Mammalia</taxon>
        <taxon>Eutheria</taxon>
        <taxon>Laurasiatheria</taxon>
        <taxon>Artiodactyla</taxon>
        <taxon>Ruminantia</taxon>
        <taxon>Pecora</taxon>
        <taxon>Cervidae</taxon>
        <taxon>Odocoileinae</taxon>
        <taxon>Rangifer</taxon>
    </lineage>
</organism>
<protein>
    <submittedName>
        <fullName evidence="1">Uncharacterized protein</fullName>
    </submittedName>
</protein>